<evidence type="ECO:0000313" key="2">
    <source>
        <dbReference type="EMBL" id="RRG22906.1"/>
    </source>
</evidence>
<feature type="region of interest" description="Disordered" evidence="1">
    <location>
        <begin position="207"/>
        <end position="252"/>
    </location>
</feature>
<proteinExistence type="predicted"/>
<accession>A0A425Y467</accession>
<dbReference type="OrthoDB" id="1454445at2"/>
<evidence type="ECO:0000256" key="1">
    <source>
        <dbReference type="SAM" id="MobiDB-lite"/>
    </source>
</evidence>
<dbReference type="EMBL" id="QQWG01000004">
    <property type="protein sequence ID" value="RRG22906.1"/>
    <property type="molecule type" value="Genomic_DNA"/>
</dbReference>
<organism evidence="2 3">
    <name type="scientific">Ancylomarina euxinus</name>
    <dbReference type="NCBI Taxonomy" id="2283627"/>
    <lineage>
        <taxon>Bacteria</taxon>
        <taxon>Pseudomonadati</taxon>
        <taxon>Bacteroidota</taxon>
        <taxon>Bacteroidia</taxon>
        <taxon>Marinilabiliales</taxon>
        <taxon>Marinifilaceae</taxon>
        <taxon>Ancylomarina</taxon>
    </lineage>
</organism>
<feature type="compositionally biased region" description="Polar residues" evidence="1">
    <location>
        <begin position="229"/>
        <end position="252"/>
    </location>
</feature>
<sequence length="252" mass="28023">MTIIYFCDKLERLEIEEIISPLTEEVASARNWYLQSSIENNHSLLEYTERLDWKNAVVTCSELQNIVEVPIESIEEYLKCIDSNLPATLTIFVDQPVPNENIPNMGIDDVGHTFIGISQNGNTSIFGFYPEGLAKPTNTTHGSALGNDQEHWFDVPITKNISRSELNSILTYVYNFRNSTYDLNDFNCTDFGINVGNRAGIGLPDSYNSWPEGGGSKPGSLGQDIRNMQLPSGSTRTTNGQDAPNNINTCTN</sequence>
<evidence type="ECO:0000313" key="3">
    <source>
        <dbReference type="Proteomes" id="UP000285794"/>
    </source>
</evidence>
<dbReference type="Proteomes" id="UP000285794">
    <property type="component" value="Unassembled WGS sequence"/>
</dbReference>
<reference evidence="2 3" key="1">
    <citation type="submission" date="2018-07" db="EMBL/GenBank/DDBJ databases">
        <title>Draft genome sequence of Ancylomarina sp. M1P.</title>
        <authorList>
            <person name="Yadav S."/>
            <person name="Villanueva L."/>
            <person name="Damste J.S.S."/>
        </authorList>
    </citation>
    <scope>NUCLEOTIDE SEQUENCE [LARGE SCALE GENOMIC DNA]</scope>
    <source>
        <strain evidence="2 3">M1P</strain>
    </source>
</reference>
<keyword evidence="3" id="KW-1185">Reference proteome</keyword>
<dbReference type="RefSeq" id="WP_125029906.1">
    <property type="nucleotide sequence ID" value="NZ_JAPXVP010000004.1"/>
</dbReference>
<gene>
    <name evidence="2" type="ORF">DWB61_05560</name>
</gene>
<comment type="caution">
    <text evidence="2">The sequence shown here is derived from an EMBL/GenBank/DDBJ whole genome shotgun (WGS) entry which is preliminary data.</text>
</comment>
<dbReference type="AlphaFoldDB" id="A0A425Y467"/>
<protein>
    <submittedName>
        <fullName evidence="2">Uncharacterized protein</fullName>
    </submittedName>
</protein>
<name>A0A425Y467_9BACT</name>